<proteinExistence type="predicted"/>
<dbReference type="RefSeq" id="WP_035181381.1">
    <property type="nucleotide sequence ID" value="NZ_AZFY01000109.1"/>
</dbReference>
<gene>
    <name evidence="2" type="ORF">JCM14108_3138</name>
</gene>
<evidence type="ECO:0000256" key="1">
    <source>
        <dbReference type="SAM" id="Coils"/>
    </source>
</evidence>
<name>X0PKZ7_9LACO</name>
<evidence type="ECO:0000313" key="2">
    <source>
        <dbReference type="EMBL" id="GAF38037.1"/>
    </source>
</evidence>
<dbReference type="eggNOG" id="ENOG5032PQW">
    <property type="taxonomic scope" value="Bacteria"/>
</dbReference>
<accession>X0PKZ7</accession>
<feature type="coiled-coil region" evidence="1">
    <location>
        <begin position="5"/>
        <end position="60"/>
    </location>
</feature>
<dbReference type="Proteomes" id="UP000019488">
    <property type="component" value="Unassembled WGS sequence"/>
</dbReference>
<dbReference type="EMBL" id="BAKI01000064">
    <property type="protein sequence ID" value="GAF38037.1"/>
    <property type="molecule type" value="Genomic_DNA"/>
</dbReference>
<dbReference type="AlphaFoldDB" id="X0PKZ7"/>
<organism evidence="2 3">
    <name type="scientific">Lentilactobacillus farraginis DSM 18382 = JCM 14108</name>
    <dbReference type="NCBI Taxonomy" id="1423743"/>
    <lineage>
        <taxon>Bacteria</taxon>
        <taxon>Bacillati</taxon>
        <taxon>Bacillota</taxon>
        <taxon>Bacilli</taxon>
        <taxon>Lactobacillales</taxon>
        <taxon>Lactobacillaceae</taxon>
        <taxon>Lentilactobacillus</taxon>
    </lineage>
</organism>
<dbReference type="STRING" id="1423743.FD41_GL000742"/>
<keyword evidence="1" id="KW-0175">Coiled coil</keyword>
<protein>
    <submittedName>
        <fullName evidence="2">Prophage Lp2 protein 16</fullName>
    </submittedName>
</protein>
<reference evidence="2" key="1">
    <citation type="journal article" date="2014" name="Genome Announc.">
        <title>Draft Genome Sequences of Two Lactobacillus Strains, L. farraginis JCM 14108T and L. composti JCM 14202T, Isolated from Compost of Distilled Shochu Residue.</title>
        <authorList>
            <person name="Yuki M."/>
            <person name="Oshima K."/>
            <person name="Suda W."/>
            <person name="Kitahara M."/>
            <person name="Kitamura K."/>
            <person name="Iida T."/>
            <person name="Hattori M."/>
            <person name="Ohkuma M."/>
        </authorList>
    </citation>
    <scope>NUCLEOTIDE SEQUENCE [LARGE SCALE GENOMIC DNA]</scope>
    <source>
        <strain evidence="2">JCM 14108</strain>
    </source>
</reference>
<evidence type="ECO:0000313" key="3">
    <source>
        <dbReference type="Proteomes" id="UP000019488"/>
    </source>
</evidence>
<comment type="caution">
    <text evidence="2">The sequence shown here is derived from an EMBL/GenBank/DDBJ whole genome shotgun (WGS) entry which is preliminary data.</text>
</comment>
<sequence>MNMKLASGTKTLDEVEQAITNLKLEIGQDKKNLADKVTQVKALEQQLVLLMGDARKVETDEWKYTMHVPNPAKKSWYSVVQEGGTAEQRRLNVDKLKKTLPELIKVETKEKVDTDSIKQRLADGELVITDSGKLVTVNGEIVPGIIGELKPASVSAKAKEK</sequence>